<evidence type="ECO:0000313" key="2">
    <source>
        <dbReference type="Proteomes" id="UP000199663"/>
    </source>
</evidence>
<reference evidence="1 2" key="1">
    <citation type="submission" date="2016-10" db="EMBL/GenBank/DDBJ databases">
        <authorList>
            <person name="Varghese N."/>
            <person name="Submissions S."/>
        </authorList>
    </citation>
    <scope>NUCLEOTIDE SEQUENCE [LARGE SCALE GENOMIC DNA]</scope>
    <source>
        <strain evidence="1 2">DSM 17997</strain>
    </source>
</reference>
<evidence type="ECO:0000313" key="1">
    <source>
        <dbReference type="EMBL" id="SDZ24014.1"/>
    </source>
</evidence>
<name>A0A1H3RE60_9BACT</name>
<proteinExistence type="predicted"/>
<comment type="caution">
    <text evidence="1">The sequence shown here is derived from an EMBL/GenBank/DDBJ whole genome shotgun (WGS) entry which is preliminary data.</text>
</comment>
<keyword evidence="2" id="KW-1185">Reference proteome</keyword>
<gene>
    <name evidence="1" type="ORF">SAMN05444412_10870</name>
</gene>
<dbReference type="RefSeq" id="WP_019598220.1">
    <property type="nucleotide sequence ID" value="NZ_FNQC01000008.1"/>
</dbReference>
<sequence>MATVSNAMWNLESFIDSLVVELDKARETLAIKAINKPLTYTVKDVGLDLHLFPTYNGDEVKFITAQPGQSGASRLSIQLGSITDQQIRQTTREPVSKDAITIDKIDVDNETRKSLRKMGVTSVNDLEKLENKNVDIANVSNNKISYKNLADIIKKSKRHSTPPSVGKVSLNMSGAKPIIIVDGNNLHLDAGFEPVAVVNNKLVHVLTSDNRKLEIEVGPDTLKKGKNELVMTLDPFAIFKIDINQQDNEREQRKTF</sequence>
<dbReference type="EMBL" id="FNQC01000008">
    <property type="protein sequence ID" value="SDZ24014.1"/>
    <property type="molecule type" value="Genomic_DNA"/>
</dbReference>
<protein>
    <submittedName>
        <fullName evidence="1">Uncharacterized protein</fullName>
    </submittedName>
</protein>
<organism evidence="1 2">
    <name type="scientific">Rhodonellum ikkaensis</name>
    <dbReference type="NCBI Taxonomy" id="336829"/>
    <lineage>
        <taxon>Bacteria</taxon>
        <taxon>Pseudomonadati</taxon>
        <taxon>Bacteroidota</taxon>
        <taxon>Cytophagia</taxon>
        <taxon>Cytophagales</taxon>
        <taxon>Cytophagaceae</taxon>
        <taxon>Rhodonellum</taxon>
    </lineage>
</organism>
<accession>A0A1H3RE60</accession>
<dbReference type="Proteomes" id="UP000199663">
    <property type="component" value="Unassembled WGS sequence"/>
</dbReference>